<proteinExistence type="predicted"/>
<dbReference type="InterPro" id="IPR056948">
    <property type="entry name" value="PNGaseA_N"/>
</dbReference>
<sequence>MIIPRTCASPTSPKPAYLATGDHLRSRAANQSSPLLRCLQVSPPVLSPATSSYTETLMVHTFGWSYGKPYIGEYTPPDVDFNRVTFNFTVTSAGRQYDRLALMFFNDTEIFRTSTAEPTQNGIIWTYVKDMSNFLTLFKSPQKIIFDLGNIVDDTYTGSWNTTLTATFFRVKDNEIDPADVIIPVSNHQSASDLPSGFTVPDQRAINAFTLPRNAKKAVFSIAACGQAAEEFWWSNVLSSDANVFGNDSSLYGYSPFRELQLLIDGTIAGVAWPFPVIFTGGIVPGFWRPVVGIDAFDLREDEIDISPFLPLLSDGQEHTFEVRVAGINDDGQGHGQIVTTVGSNWVVTGKLFLWLDEDETSITTGSTRTIDAPAPTLRLNSSTRKTTNGSVSELDYSVKVTRKFSVSSTLKTSSGSRTVSWEQSLEYSNEGLFTNSGNDQTNRQTTSGVDVSSGVYSKAFDYPLWVYSTYNVLAGGNFTIDGKMERGKNVRRVGDLAFPSELETLDANRLPHYGPSYTGAASRNWQNGTASYLGAPALKRSFGSGTTEQFYALSGISDVVATGGDVLYSRHLVASNDTIISDEETGIDQVSESGHPTPSSMPTYAKLGIKAMLGRGPF</sequence>
<keyword evidence="3" id="KW-1185">Reference proteome</keyword>
<reference evidence="2" key="1">
    <citation type="journal article" date="2020" name="Stud. Mycol.">
        <title>101 Dothideomycetes genomes: a test case for predicting lifestyles and emergence of pathogens.</title>
        <authorList>
            <person name="Haridas S."/>
            <person name="Albert R."/>
            <person name="Binder M."/>
            <person name="Bloem J."/>
            <person name="Labutti K."/>
            <person name="Salamov A."/>
            <person name="Andreopoulos B."/>
            <person name="Baker S."/>
            <person name="Barry K."/>
            <person name="Bills G."/>
            <person name="Bluhm B."/>
            <person name="Cannon C."/>
            <person name="Castanera R."/>
            <person name="Culley D."/>
            <person name="Daum C."/>
            <person name="Ezra D."/>
            <person name="Gonzalez J."/>
            <person name="Henrissat B."/>
            <person name="Kuo A."/>
            <person name="Liang C."/>
            <person name="Lipzen A."/>
            <person name="Lutzoni F."/>
            <person name="Magnuson J."/>
            <person name="Mondo S."/>
            <person name="Nolan M."/>
            <person name="Ohm R."/>
            <person name="Pangilinan J."/>
            <person name="Park H.-J."/>
            <person name="Ramirez L."/>
            <person name="Alfaro M."/>
            <person name="Sun H."/>
            <person name="Tritt A."/>
            <person name="Yoshinaga Y."/>
            <person name="Zwiers L.-H."/>
            <person name="Turgeon B."/>
            <person name="Goodwin S."/>
            <person name="Spatafora J."/>
            <person name="Crous P."/>
            <person name="Grigoriev I."/>
        </authorList>
    </citation>
    <scope>NUCLEOTIDE SEQUENCE</scope>
    <source>
        <strain evidence="2">CBS 125425</strain>
    </source>
</reference>
<comment type="caution">
    <text evidence="2">The sequence shown here is derived from an EMBL/GenBank/DDBJ whole genome shotgun (WGS) entry which is preliminary data.</text>
</comment>
<dbReference type="OrthoDB" id="1612078at2759"/>
<dbReference type="Pfam" id="PF12222">
    <property type="entry name" value="PNGaseA"/>
    <property type="match status" value="1"/>
</dbReference>
<feature type="domain" description="Peptide N-acetyl-beta-D-glucosaminyl asparaginase amidase A N-terminal" evidence="1">
    <location>
        <begin position="50"/>
        <end position="368"/>
    </location>
</feature>
<name>A0A9P4R3J2_9PLEO</name>
<dbReference type="AlphaFoldDB" id="A0A9P4R3J2"/>
<accession>A0A9P4R3J2</accession>
<dbReference type="InterPro" id="IPR021102">
    <property type="entry name" value="PNGase_A"/>
</dbReference>
<dbReference type="Pfam" id="PF25156">
    <property type="entry name" value="PNGase_A_C"/>
    <property type="match status" value="1"/>
</dbReference>
<dbReference type="EMBL" id="ML996126">
    <property type="protein sequence ID" value="KAF2736360.1"/>
    <property type="molecule type" value="Genomic_DNA"/>
</dbReference>
<evidence type="ECO:0000259" key="1">
    <source>
        <dbReference type="Pfam" id="PF12222"/>
    </source>
</evidence>
<gene>
    <name evidence="2" type="ORF">EJ04DRAFT_433224</name>
</gene>
<organism evidence="2 3">
    <name type="scientific">Polyplosphaeria fusca</name>
    <dbReference type="NCBI Taxonomy" id="682080"/>
    <lineage>
        <taxon>Eukaryota</taxon>
        <taxon>Fungi</taxon>
        <taxon>Dikarya</taxon>
        <taxon>Ascomycota</taxon>
        <taxon>Pezizomycotina</taxon>
        <taxon>Dothideomycetes</taxon>
        <taxon>Pleosporomycetidae</taxon>
        <taxon>Pleosporales</taxon>
        <taxon>Tetraplosphaeriaceae</taxon>
        <taxon>Polyplosphaeria</taxon>
    </lineage>
</organism>
<protein>
    <recommendedName>
        <fullName evidence="1">Peptide N-acetyl-beta-D-glucosaminyl asparaginase amidase A N-terminal domain-containing protein</fullName>
    </recommendedName>
</protein>
<evidence type="ECO:0000313" key="3">
    <source>
        <dbReference type="Proteomes" id="UP000799444"/>
    </source>
</evidence>
<evidence type="ECO:0000313" key="2">
    <source>
        <dbReference type="EMBL" id="KAF2736360.1"/>
    </source>
</evidence>
<dbReference type="Proteomes" id="UP000799444">
    <property type="component" value="Unassembled WGS sequence"/>
</dbReference>
<dbReference type="PANTHER" id="PTHR31104">
    <property type="entry name" value="PEPTIDE-N4-(N-ACETYL-BETA-GLUCOSAMINYL)ASPARAGINE AMIDASE A PROTEIN"/>
    <property type="match status" value="1"/>
</dbReference>